<evidence type="ECO:0000256" key="3">
    <source>
        <dbReference type="ARBA" id="ARBA00022801"/>
    </source>
</evidence>
<dbReference type="Gene3D" id="2.30.42.10">
    <property type="match status" value="1"/>
</dbReference>
<dbReference type="RefSeq" id="WP_249302235.1">
    <property type="nucleotide sequence ID" value="NZ_JACRSW010000001.1"/>
</dbReference>
<feature type="compositionally biased region" description="Polar residues" evidence="4">
    <location>
        <begin position="93"/>
        <end position="102"/>
    </location>
</feature>
<dbReference type="InterPro" id="IPR043504">
    <property type="entry name" value="Peptidase_S1_PA_chymotrypsin"/>
</dbReference>
<dbReference type="SUPFAM" id="SSF50494">
    <property type="entry name" value="Trypsin-like serine proteases"/>
    <property type="match status" value="1"/>
</dbReference>
<feature type="domain" description="PDZ" evidence="6">
    <location>
        <begin position="317"/>
        <end position="408"/>
    </location>
</feature>
<keyword evidence="8" id="KW-1185">Reference proteome</keyword>
<evidence type="ECO:0000259" key="6">
    <source>
        <dbReference type="PROSITE" id="PS50106"/>
    </source>
</evidence>
<dbReference type="SUPFAM" id="SSF50156">
    <property type="entry name" value="PDZ domain-like"/>
    <property type="match status" value="1"/>
</dbReference>
<feature type="transmembrane region" description="Helical" evidence="5">
    <location>
        <begin position="37"/>
        <end position="60"/>
    </location>
</feature>
<keyword evidence="5" id="KW-1133">Transmembrane helix</keyword>
<keyword evidence="3" id="KW-0378">Hydrolase</keyword>
<dbReference type="InterPro" id="IPR001478">
    <property type="entry name" value="PDZ"/>
</dbReference>
<dbReference type="Pfam" id="PF13365">
    <property type="entry name" value="Trypsin_2"/>
    <property type="match status" value="1"/>
</dbReference>
<sequence length="422" mass="45816">MFSRENNDSHKEERYQFMREQVKPQRKKQCLIWAKRLGILIVSACIFGGIAGGAICLITSRAKKNSTRNVVKINTYSATAAATAEPQETPATGGSNNSSRLTTENMNRMSEQLAAIGGQASASIVGVKNKTDAQDWFSEKQNNSKNVSFGIIYKENTKNYYIATTYNIVKEQHTVSVQLADETVVEGKVLDSDLQYNVAVIMISKSKITQETQEKMQVAELGYGGGLRNGSDVIAIGCPNGVLYSVMTGHVSNNSLYGTITDGEVKLFSTDIPYSEDGNGVVLDISGNVVGMITTKFTIETGTSGMGFIDMSNVSTILELLQHKQDVAYLGIEGESILEATASAHDLPTGAYVRTVYAQAPAYQAGMRVADIITKIDDSIVGGMTDVHNVLLQHNSGEKVICTVMRKSGDKYITKKLKVKLQ</sequence>
<feature type="region of interest" description="Disordered" evidence="4">
    <location>
        <begin position="82"/>
        <end position="102"/>
    </location>
</feature>
<dbReference type="PRINTS" id="PR00834">
    <property type="entry name" value="PROTEASES2C"/>
</dbReference>
<feature type="compositionally biased region" description="Low complexity" evidence="4">
    <location>
        <begin position="82"/>
        <end position="92"/>
    </location>
</feature>
<evidence type="ECO:0000256" key="5">
    <source>
        <dbReference type="SAM" id="Phobius"/>
    </source>
</evidence>
<dbReference type="SMART" id="SM00228">
    <property type="entry name" value="PDZ"/>
    <property type="match status" value="1"/>
</dbReference>
<dbReference type="GO" id="GO:0008233">
    <property type="term" value="F:peptidase activity"/>
    <property type="evidence" value="ECO:0007669"/>
    <property type="project" value="UniProtKB-KW"/>
</dbReference>
<accession>A0ABR7MR32</accession>
<reference evidence="7 8" key="1">
    <citation type="submission" date="2020-08" db="EMBL/GenBank/DDBJ databases">
        <title>Genome public.</title>
        <authorList>
            <person name="Liu C."/>
            <person name="Sun Q."/>
        </authorList>
    </citation>
    <scope>NUCLEOTIDE SEQUENCE [LARGE SCALE GENOMIC DNA]</scope>
    <source>
        <strain evidence="7 8">BX3</strain>
    </source>
</reference>
<dbReference type="PANTHER" id="PTHR22939">
    <property type="entry name" value="SERINE PROTEASE FAMILY S1C HTRA-RELATED"/>
    <property type="match status" value="1"/>
</dbReference>
<organism evidence="7 8">
    <name type="scientific">Jutongia hominis</name>
    <dbReference type="NCBI Taxonomy" id="2763664"/>
    <lineage>
        <taxon>Bacteria</taxon>
        <taxon>Bacillati</taxon>
        <taxon>Bacillota</taxon>
        <taxon>Clostridia</taxon>
        <taxon>Lachnospirales</taxon>
        <taxon>Lachnospiraceae</taxon>
        <taxon>Jutongia</taxon>
    </lineage>
</organism>
<proteinExistence type="inferred from homology"/>
<protein>
    <submittedName>
        <fullName evidence="7">Serine protease</fullName>
    </submittedName>
</protein>
<evidence type="ECO:0000256" key="2">
    <source>
        <dbReference type="ARBA" id="ARBA00022670"/>
    </source>
</evidence>
<keyword evidence="5" id="KW-0472">Membrane</keyword>
<dbReference type="GO" id="GO:0006508">
    <property type="term" value="P:proteolysis"/>
    <property type="evidence" value="ECO:0007669"/>
    <property type="project" value="UniProtKB-KW"/>
</dbReference>
<keyword evidence="2 7" id="KW-0645">Protease</keyword>
<dbReference type="EMBL" id="JACRSW010000001">
    <property type="protein sequence ID" value="MBC8556244.1"/>
    <property type="molecule type" value="Genomic_DNA"/>
</dbReference>
<evidence type="ECO:0000313" key="7">
    <source>
        <dbReference type="EMBL" id="MBC8556244.1"/>
    </source>
</evidence>
<dbReference type="PANTHER" id="PTHR22939:SF129">
    <property type="entry name" value="SERINE PROTEASE HTRA2, MITOCHONDRIAL"/>
    <property type="match status" value="1"/>
</dbReference>
<comment type="caution">
    <text evidence="7">The sequence shown here is derived from an EMBL/GenBank/DDBJ whole genome shotgun (WGS) entry which is preliminary data.</text>
</comment>
<evidence type="ECO:0000256" key="4">
    <source>
        <dbReference type="SAM" id="MobiDB-lite"/>
    </source>
</evidence>
<dbReference type="Pfam" id="PF13180">
    <property type="entry name" value="PDZ_2"/>
    <property type="match status" value="1"/>
</dbReference>
<gene>
    <name evidence="7" type="ORF">H8700_00710</name>
</gene>
<comment type="similarity">
    <text evidence="1">Belongs to the peptidase S1C family.</text>
</comment>
<dbReference type="InterPro" id="IPR001940">
    <property type="entry name" value="Peptidase_S1C"/>
</dbReference>
<dbReference type="Proteomes" id="UP000637513">
    <property type="component" value="Unassembled WGS sequence"/>
</dbReference>
<evidence type="ECO:0000256" key="1">
    <source>
        <dbReference type="ARBA" id="ARBA00010541"/>
    </source>
</evidence>
<name>A0ABR7MR32_9FIRM</name>
<evidence type="ECO:0000313" key="8">
    <source>
        <dbReference type="Proteomes" id="UP000637513"/>
    </source>
</evidence>
<dbReference type="InterPro" id="IPR036034">
    <property type="entry name" value="PDZ_sf"/>
</dbReference>
<dbReference type="InterPro" id="IPR009003">
    <property type="entry name" value="Peptidase_S1_PA"/>
</dbReference>
<keyword evidence="5" id="KW-0812">Transmembrane</keyword>
<dbReference type="Gene3D" id="2.40.10.10">
    <property type="entry name" value="Trypsin-like serine proteases"/>
    <property type="match status" value="2"/>
</dbReference>
<dbReference type="PROSITE" id="PS50106">
    <property type="entry name" value="PDZ"/>
    <property type="match status" value="1"/>
</dbReference>